<dbReference type="Bgee" id="ENSXETG00000032549">
    <property type="expression patterns" value="Expressed in gonadal fat pad and 9 other cell types or tissues"/>
</dbReference>
<dbReference type="InterPro" id="IPR007856">
    <property type="entry name" value="SapB_1"/>
</dbReference>
<evidence type="ECO:0000256" key="3">
    <source>
        <dbReference type="ARBA" id="ARBA00022439"/>
    </source>
</evidence>
<dbReference type="AlphaFoldDB" id="A0A6I8STI7"/>
<dbReference type="GO" id="GO:0005764">
    <property type="term" value="C:lysosome"/>
    <property type="evidence" value="ECO:0007669"/>
    <property type="project" value="InterPro"/>
</dbReference>
<name>A0A6I8STI7_XENTR</name>
<keyword evidence="4" id="KW-0964">Secreted</keyword>
<feature type="domain" description="Saposin B-type" evidence="13">
    <location>
        <begin position="74"/>
        <end position="156"/>
    </location>
</feature>
<dbReference type="Pfam" id="PF03489">
    <property type="entry name" value="SapB_2"/>
    <property type="match status" value="1"/>
</dbReference>
<keyword evidence="3" id="KW-0767">Surface film</keyword>
<evidence type="ECO:0000256" key="9">
    <source>
        <dbReference type="ARBA" id="ARBA00023180"/>
    </source>
</evidence>
<organism evidence="15">
    <name type="scientific">Xenopus tropicalis</name>
    <name type="common">Western clawed frog</name>
    <name type="synonym">Silurana tropicalis</name>
    <dbReference type="NCBI Taxonomy" id="8364"/>
    <lineage>
        <taxon>Eukaryota</taxon>
        <taxon>Metazoa</taxon>
        <taxon>Chordata</taxon>
        <taxon>Craniata</taxon>
        <taxon>Vertebrata</taxon>
        <taxon>Euteleostomi</taxon>
        <taxon>Amphibia</taxon>
        <taxon>Batrachia</taxon>
        <taxon>Anura</taxon>
        <taxon>Pipoidea</taxon>
        <taxon>Pipidae</taxon>
        <taxon>Xenopodinae</taxon>
        <taxon>Xenopus</taxon>
        <taxon>Silurana</taxon>
    </lineage>
</organism>
<dbReference type="InterPro" id="IPR003119">
    <property type="entry name" value="SAP_A"/>
</dbReference>
<dbReference type="PRINTS" id="PR01797">
    <property type="entry name" value="SAPOSIN"/>
</dbReference>
<reference evidence="15" key="1">
    <citation type="journal article" date="2010" name="Science">
        <title>The genome of the Western clawed frog Xenopus tropicalis.</title>
        <authorList>
            <person name="Hellsten U."/>
            <person name="Harland R.M."/>
            <person name="Gilchrist M.J."/>
            <person name="Hendrix D."/>
            <person name="Jurka J."/>
            <person name="Kapitonov V."/>
            <person name="Ovcharenko I."/>
            <person name="Putnam N.H."/>
            <person name="Shu S."/>
            <person name="Taher L."/>
            <person name="Blitz I.L."/>
            <person name="Blumberg B."/>
            <person name="Dichmann D.S."/>
            <person name="Dubchak I."/>
            <person name="Amaya E."/>
            <person name="Detter J.C."/>
            <person name="Fletcher R."/>
            <person name="Gerhard D.S."/>
            <person name="Goodstein D."/>
            <person name="Graves T."/>
            <person name="Grigoriev I.V."/>
            <person name="Grimwood J."/>
            <person name="Kawashima T."/>
            <person name="Lindquist E."/>
            <person name="Lucas S.M."/>
            <person name="Mead P.E."/>
            <person name="Mitros T."/>
            <person name="Ogino H."/>
            <person name="Ohta Y."/>
            <person name="Poliakov A.V."/>
            <person name="Pollet N."/>
            <person name="Robert J."/>
            <person name="Salamov A."/>
            <person name="Sater A.K."/>
            <person name="Schmutz J."/>
            <person name="Terry A."/>
            <person name="Vize P.D."/>
            <person name="Warren W.C."/>
            <person name="Wells D."/>
            <person name="Wills A."/>
            <person name="Wilson R.K."/>
            <person name="Zimmerman L.B."/>
            <person name="Zorn A.M."/>
            <person name="Grainger R."/>
            <person name="Grammer T."/>
            <person name="Khokha M.K."/>
            <person name="Richardson P.M."/>
            <person name="Rokhsar D.S."/>
        </authorList>
    </citation>
    <scope>NUCLEOTIDE SEQUENCE [LARGE SCALE GENOMIC DNA]</scope>
    <source>
        <strain evidence="15">Nigerian</strain>
    </source>
</reference>
<dbReference type="SMART" id="SM00162">
    <property type="entry name" value="SAPA"/>
    <property type="match status" value="2"/>
</dbReference>
<dbReference type="PANTHER" id="PTHR11480">
    <property type="entry name" value="SAPOSIN-RELATED"/>
    <property type="match status" value="1"/>
</dbReference>
<keyword evidence="6" id="KW-0732">Signal</keyword>
<keyword evidence="5" id="KW-0305">Gaseous exchange</keyword>
<accession>A0A6I8STI7</accession>
<dbReference type="GO" id="GO:0006665">
    <property type="term" value="P:sphingolipid metabolic process"/>
    <property type="evidence" value="ECO:0007669"/>
    <property type="project" value="InterPro"/>
</dbReference>
<dbReference type="InterPro" id="IPR008373">
    <property type="entry name" value="Saposin"/>
</dbReference>
<evidence type="ECO:0000256" key="8">
    <source>
        <dbReference type="ARBA" id="ARBA00023157"/>
    </source>
</evidence>
<protein>
    <recommendedName>
        <fullName evidence="11">Pulmonary surfactant-associated protein B</fullName>
    </recommendedName>
    <alternativeName>
        <fullName evidence="12">Pulmonary surfactant-associated proteolipid SPL(Phe)</fullName>
    </alternativeName>
</protein>
<evidence type="ECO:0000256" key="11">
    <source>
        <dbReference type="ARBA" id="ARBA00041094"/>
    </source>
</evidence>
<dbReference type="SUPFAM" id="SSF47862">
    <property type="entry name" value="Saposin"/>
    <property type="match status" value="2"/>
</dbReference>
<dbReference type="PROSITE" id="PS50015">
    <property type="entry name" value="SAP_B"/>
    <property type="match status" value="2"/>
</dbReference>
<dbReference type="GO" id="GO:0005576">
    <property type="term" value="C:extracellular region"/>
    <property type="evidence" value="ECO:0007669"/>
    <property type="project" value="UniProtKB-SubCell"/>
</dbReference>
<evidence type="ECO:0000259" key="13">
    <source>
        <dbReference type="PROSITE" id="PS50015"/>
    </source>
</evidence>
<dbReference type="InterPro" id="IPR008139">
    <property type="entry name" value="SaposinB_dom"/>
</dbReference>
<dbReference type="Pfam" id="PF05184">
    <property type="entry name" value="SapB_1"/>
    <property type="match status" value="1"/>
</dbReference>
<feature type="domain" description="Saposin B-type" evidence="13">
    <location>
        <begin position="197"/>
        <end position="274"/>
    </location>
</feature>
<evidence type="ECO:0000313" key="15">
    <source>
        <dbReference type="Ensembl" id="ENSXETP00000098071"/>
    </source>
</evidence>
<evidence type="ECO:0000256" key="6">
    <source>
        <dbReference type="ARBA" id="ARBA00022729"/>
    </source>
</evidence>
<dbReference type="FunCoup" id="A0A6I8STI7">
    <property type="interactions" value="23"/>
</dbReference>
<evidence type="ECO:0000256" key="4">
    <source>
        <dbReference type="ARBA" id="ARBA00022525"/>
    </source>
</evidence>
<feature type="domain" description="Saposin A-type" evidence="14">
    <location>
        <begin position="36"/>
        <end position="76"/>
    </location>
</feature>
<keyword evidence="7" id="KW-0677">Repeat</keyword>
<comment type="subunit">
    <text evidence="2">Homodimer; disulfide-linked.</text>
</comment>
<dbReference type="Pfam" id="PF02199">
    <property type="entry name" value="SapA"/>
    <property type="match status" value="2"/>
</dbReference>
<dbReference type="InParanoid" id="A0A6I8STI7"/>
<evidence type="ECO:0000256" key="12">
    <source>
        <dbReference type="ARBA" id="ARBA00041785"/>
    </source>
</evidence>
<dbReference type="Ensembl" id="ENSXETT00000094155">
    <property type="protein sequence ID" value="ENSXETP00000098071"/>
    <property type="gene ID" value="ENSXETG00000032549"/>
</dbReference>
<dbReference type="SMART" id="SM00741">
    <property type="entry name" value="SapB"/>
    <property type="match status" value="3"/>
</dbReference>
<dbReference type="GeneTree" id="ENSGT00940000161711"/>
<dbReference type="Gene3D" id="1.10.225.10">
    <property type="entry name" value="Saposin-like"/>
    <property type="match status" value="3"/>
</dbReference>
<dbReference type="PROSITE" id="PS51110">
    <property type="entry name" value="SAP_A"/>
    <property type="match status" value="2"/>
</dbReference>
<keyword evidence="8" id="KW-1015">Disulfide bond</keyword>
<proteinExistence type="predicted"/>
<reference evidence="15" key="2">
    <citation type="submission" date="2020-05" db="UniProtKB">
        <authorList>
            <consortium name="Ensembl"/>
        </authorList>
    </citation>
    <scope>IDENTIFICATION</scope>
</reference>
<dbReference type="GO" id="GO:0016020">
    <property type="term" value="C:membrane"/>
    <property type="evidence" value="ECO:0007669"/>
    <property type="project" value="GOC"/>
</dbReference>
<dbReference type="GO" id="GO:0007585">
    <property type="term" value="P:respiratory gaseous exchange by respiratory system"/>
    <property type="evidence" value="ECO:0007669"/>
    <property type="project" value="UniProtKB-KW"/>
</dbReference>
<comment type="function">
    <text evidence="10">Pulmonary surfactant-associated proteins promote alveolar stability by lowering the surface tension at the air-liquid interface in the peripheral air spaces. SP-B increases the collapse pressure of palmitic acid to nearly 70 millinewtons per meter.</text>
</comment>
<dbReference type="InterPro" id="IPR008138">
    <property type="entry name" value="SapB_2"/>
</dbReference>
<evidence type="ECO:0000256" key="10">
    <source>
        <dbReference type="ARBA" id="ARBA00037221"/>
    </source>
</evidence>
<evidence type="ECO:0000256" key="5">
    <source>
        <dbReference type="ARBA" id="ARBA00022713"/>
    </source>
</evidence>
<gene>
    <name evidence="15" type="primary">sftpb</name>
</gene>
<sequence>MSWSAEEQRSDGHQSLLGHKDPLSLLSQSLGFLSGKVPVKDDCAQGPEFWCQNLMTAAQCGAVDHCKQNAWLGTDVLCVQCKQIVNILLDMVKASPIQDTIKNFLHKQCSHLPVVPLIAQCNLLVDQYETMMVTVLEKQVNPEALCSSLRLCSSDQAEFWNSELLQEKLFPLIQEHLYNAHVKATQGESEGADLPIPKPMCWMCKSFMSQLEAVIPKTVIAKAATKLCLILPASIAGVCQCLVEKYTIILLDIVLEKLGPQLLCKLLFMCATDENCEAGLTVIPVLDADFTCDTCLAVTSAIKPTIRQNMTQAEVEAAVLKAHGEPGMAWKEIQTFLKNHHTELSLLLHKQWDHRMTCQALGACPAPANAAPQHSGCAVGQSYWCRNLETAKECGAISHCLTHVWH</sequence>
<dbReference type="PANTHER" id="PTHR11480:SF33">
    <property type="entry name" value="PULMONARY SURFACTANT-ASSOCIATED PROTEIN B"/>
    <property type="match status" value="1"/>
</dbReference>
<keyword evidence="9" id="KW-0325">Glycoprotein</keyword>
<dbReference type="FunFam" id="1.10.225.10:FF:000033">
    <property type="entry name" value="Uncharacterized protein"/>
    <property type="match status" value="1"/>
</dbReference>
<evidence type="ECO:0000259" key="14">
    <source>
        <dbReference type="PROSITE" id="PS51110"/>
    </source>
</evidence>
<evidence type="ECO:0000256" key="1">
    <source>
        <dbReference type="ARBA" id="ARBA00004364"/>
    </source>
</evidence>
<evidence type="ECO:0000256" key="7">
    <source>
        <dbReference type="ARBA" id="ARBA00022737"/>
    </source>
</evidence>
<dbReference type="InterPro" id="IPR011001">
    <property type="entry name" value="Saposin-like"/>
</dbReference>
<dbReference type="InterPro" id="IPR051428">
    <property type="entry name" value="Sphingo_Act-Surfact_Prot"/>
</dbReference>
<comment type="subcellular location">
    <subcellularLocation>
        <location evidence="1">Secreted</location>
        <location evidence="1">Extracellular space</location>
        <location evidence="1">Surface film</location>
    </subcellularLocation>
</comment>
<evidence type="ECO:0000256" key="2">
    <source>
        <dbReference type="ARBA" id="ARBA00011748"/>
    </source>
</evidence>
<feature type="domain" description="Saposin A-type" evidence="14">
    <location>
        <begin position="370"/>
        <end position="406"/>
    </location>
</feature>